<name>A0A2M7FBN7_9BACT</name>
<proteinExistence type="predicted"/>
<gene>
    <name evidence="1" type="ORF">COW49_02690</name>
</gene>
<dbReference type="AlphaFoldDB" id="A0A2M7FBN7"/>
<evidence type="ECO:0000313" key="1">
    <source>
        <dbReference type="EMBL" id="PIV86902.1"/>
    </source>
</evidence>
<accession>A0A2M7FBN7</accession>
<dbReference type="Proteomes" id="UP000228497">
    <property type="component" value="Unassembled WGS sequence"/>
</dbReference>
<organism evidence="1 2">
    <name type="scientific">Candidatus Kaiserbacteria bacterium CG17_big_fil_post_rev_8_21_14_2_50_51_7</name>
    <dbReference type="NCBI Taxonomy" id="1974613"/>
    <lineage>
        <taxon>Bacteria</taxon>
        <taxon>Candidatus Kaiseribacteriota</taxon>
    </lineage>
</organism>
<protein>
    <submittedName>
        <fullName evidence="1">Uncharacterized protein</fullName>
    </submittedName>
</protein>
<comment type="caution">
    <text evidence="1">The sequence shown here is derived from an EMBL/GenBank/DDBJ whole genome shotgun (WGS) entry which is preliminary data.</text>
</comment>
<evidence type="ECO:0000313" key="2">
    <source>
        <dbReference type="Proteomes" id="UP000228497"/>
    </source>
</evidence>
<dbReference type="EMBL" id="PFFD01000121">
    <property type="protein sequence ID" value="PIV86902.1"/>
    <property type="molecule type" value="Genomic_DNA"/>
</dbReference>
<sequence>MQGLGENPPHKYPLYQRKTVPVLWLTHPPQHEHTYTDGICPKCDVQLRKENGMKAKEEN</sequence>
<reference evidence="2" key="1">
    <citation type="submission" date="2017-09" db="EMBL/GenBank/DDBJ databases">
        <title>Depth-based differentiation of microbial function through sediment-hosted aquifers and enrichment of novel symbionts in the deep terrestrial subsurface.</title>
        <authorList>
            <person name="Probst A.J."/>
            <person name="Ladd B."/>
            <person name="Jarett J.K."/>
            <person name="Geller-Mcgrath D.E."/>
            <person name="Sieber C.M.K."/>
            <person name="Emerson J.B."/>
            <person name="Anantharaman K."/>
            <person name="Thomas B.C."/>
            <person name="Malmstrom R."/>
            <person name="Stieglmeier M."/>
            <person name="Klingl A."/>
            <person name="Woyke T."/>
            <person name="Ryan C.M."/>
            <person name="Banfield J.F."/>
        </authorList>
    </citation>
    <scope>NUCLEOTIDE SEQUENCE [LARGE SCALE GENOMIC DNA]</scope>
</reference>